<name>A0A7G1HY35_9BACT</name>
<gene>
    <name evidence="3" type="ORF">Cop2CBH44_22960</name>
</gene>
<keyword evidence="4" id="KW-1185">Reference proteome</keyword>
<feature type="domain" description="GLUG" evidence="2">
    <location>
        <begin position="263"/>
        <end position="290"/>
    </location>
</feature>
<dbReference type="RefSeq" id="WP_200754846.1">
    <property type="nucleotide sequence ID" value="NZ_AP023322.1"/>
</dbReference>
<protein>
    <recommendedName>
        <fullName evidence="2">GLUG domain-containing protein</fullName>
    </recommendedName>
</protein>
<feature type="signal peptide" evidence="1">
    <location>
        <begin position="1"/>
        <end position="19"/>
    </location>
</feature>
<reference evidence="4" key="1">
    <citation type="submission" date="2020-07" db="EMBL/GenBank/DDBJ databases">
        <title>Complete genome sequencing of Coprobacter sp. strain 2CBH44.</title>
        <authorList>
            <person name="Sakamoto M."/>
            <person name="Murakami T."/>
            <person name="Mori H."/>
        </authorList>
    </citation>
    <scope>NUCLEOTIDE SEQUENCE [LARGE SCALE GENOMIC DNA]</scope>
    <source>
        <strain evidence="4">2CBH44</strain>
    </source>
</reference>
<dbReference type="EMBL" id="AP023322">
    <property type="protein sequence ID" value="BCI63943.1"/>
    <property type="molecule type" value="Genomic_DNA"/>
</dbReference>
<proteinExistence type="predicted"/>
<accession>A0A7G1HY35</accession>
<evidence type="ECO:0000256" key="1">
    <source>
        <dbReference type="SAM" id="SignalP"/>
    </source>
</evidence>
<evidence type="ECO:0000313" key="4">
    <source>
        <dbReference type="Proteomes" id="UP000594042"/>
    </source>
</evidence>
<dbReference type="Pfam" id="PF07581">
    <property type="entry name" value="Glug"/>
    <property type="match status" value="1"/>
</dbReference>
<sequence length="512" mass="53817">MKKLFLTLFLAGCIATSFAVTAPATGIAEGNGSVESPYKIGSVAELLFMRDKTNSSDEDAGSYRSASYVLTANLDMADEADWEPISKTSSFGGSFDGNGYAIKNLKFGTSGACSEMSGVDMGLFGVVKYGKILNLKVENVGFYGFNTSEYQIGGIAGSLRAGVVDNCVVSGTLMTEQSNGVVCSIGGIAGRINTPNETVSTLIVNSFSDITINVVSTASTAERIHVGGIAGNVSGSTNSTVNSKIVNSYAVATISVDASTRECYAGGIAGQLTGTDINILISNCYASGDVYVKSANGSVSGIIGRSNAGTATVKNCIALNNSIKFEKNTIPFRVAKNSKSLLFSDNFALGTDFMILQRHNSSSEWTPVVPESNATGEHGETLSGETLEEQIGDALSKLNNYVSTTVTMDEVDLKAWTLKAGNDYPVFESLNTGICNNTITVEPRIVNLNGGIEIEAPGLSDVEIYNFLGQKIAHSEADGSVFIKVPVKGIVIIAGSDIDGKRIFTQKHLFNK</sequence>
<dbReference type="Proteomes" id="UP000594042">
    <property type="component" value="Chromosome"/>
</dbReference>
<dbReference type="Gene3D" id="2.160.20.110">
    <property type="match status" value="1"/>
</dbReference>
<feature type="chain" id="PRO_5028949984" description="GLUG domain-containing protein" evidence="1">
    <location>
        <begin position="20"/>
        <end position="512"/>
    </location>
</feature>
<evidence type="ECO:0000259" key="2">
    <source>
        <dbReference type="Pfam" id="PF07581"/>
    </source>
</evidence>
<keyword evidence="1" id="KW-0732">Signal</keyword>
<evidence type="ECO:0000313" key="3">
    <source>
        <dbReference type="EMBL" id="BCI63943.1"/>
    </source>
</evidence>
<dbReference type="AlphaFoldDB" id="A0A7G1HY35"/>
<organism evidence="3 4">
    <name type="scientific">Coprobacter secundus subsp. similis</name>
    <dbReference type="NCBI Taxonomy" id="2751153"/>
    <lineage>
        <taxon>Bacteria</taxon>
        <taxon>Pseudomonadati</taxon>
        <taxon>Bacteroidota</taxon>
        <taxon>Bacteroidia</taxon>
        <taxon>Bacteroidales</taxon>
        <taxon>Barnesiellaceae</taxon>
        <taxon>Coprobacter</taxon>
    </lineage>
</organism>
<dbReference type="KEGG" id="copr:Cop2CBH44_22960"/>
<dbReference type="InterPro" id="IPR011493">
    <property type="entry name" value="GLUG"/>
</dbReference>